<dbReference type="SUPFAM" id="SSF52402">
    <property type="entry name" value="Adenine nucleotide alpha hydrolases-like"/>
    <property type="match status" value="2"/>
</dbReference>
<dbReference type="InterPro" id="IPR006016">
    <property type="entry name" value="UspA"/>
</dbReference>
<organism evidence="3 4">
    <name type="scientific">Dictyobacter formicarum</name>
    <dbReference type="NCBI Taxonomy" id="2778368"/>
    <lineage>
        <taxon>Bacteria</taxon>
        <taxon>Bacillati</taxon>
        <taxon>Chloroflexota</taxon>
        <taxon>Ktedonobacteria</taxon>
        <taxon>Ktedonobacterales</taxon>
        <taxon>Dictyobacteraceae</taxon>
        <taxon>Dictyobacter</taxon>
    </lineage>
</organism>
<dbReference type="EMBL" id="BNJJ01000039">
    <property type="protein sequence ID" value="GHO89547.1"/>
    <property type="molecule type" value="Genomic_DNA"/>
</dbReference>
<dbReference type="Proteomes" id="UP000635565">
    <property type="component" value="Unassembled WGS sequence"/>
</dbReference>
<keyword evidence="4" id="KW-1185">Reference proteome</keyword>
<accession>A0ABQ3VTD9</accession>
<protein>
    <recommendedName>
        <fullName evidence="2">UspA domain-containing protein</fullName>
    </recommendedName>
</protein>
<reference evidence="3 4" key="1">
    <citation type="journal article" date="2021" name="Int. J. Syst. Evol. Microbiol.">
        <title>Reticulibacter mediterranei gen. nov., sp. nov., within the new family Reticulibacteraceae fam. nov., and Ktedonospora formicarum gen. nov., sp. nov., Ktedonobacter robiniae sp. nov., Dictyobacter formicarum sp. nov. and Dictyobacter arantiisoli sp. nov., belonging to the class Ktedonobacteria.</title>
        <authorList>
            <person name="Yabe S."/>
            <person name="Zheng Y."/>
            <person name="Wang C.M."/>
            <person name="Sakai Y."/>
            <person name="Abe K."/>
            <person name="Yokota A."/>
            <person name="Donadio S."/>
            <person name="Cavaletti L."/>
            <person name="Monciardini P."/>
        </authorList>
    </citation>
    <scope>NUCLEOTIDE SEQUENCE [LARGE SCALE GENOMIC DNA]</scope>
    <source>
        <strain evidence="3 4">SOSP1-9</strain>
    </source>
</reference>
<gene>
    <name evidence="3" type="ORF">KSZ_75530</name>
</gene>
<name>A0ABQ3VTD9_9CHLR</name>
<dbReference type="PANTHER" id="PTHR46268:SF22">
    <property type="entry name" value="SENSOR PROTEIN KDPD-RELATED"/>
    <property type="match status" value="1"/>
</dbReference>
<evidence type="ECO:0000313" key="3">
    <source>
        <dbReference type="EMBL" id="GHO89547.1"/>
    </source>
</evidence>
<proteinExistence type="inferred from homology"/>
<dbReference type="RefSeq" id="WP_201367115.1">
    <property type="nucleotide sequence ID" value="NZ_BNJJ01000039.1"/>
</dbReference>
<evidence type="ECO:0000313" key="4">
    <source>
        <dbReference type="Proteomes" id="UP000635565"/>
    </source>
</evidence>
<comment type="similarity">
    <text evidence="1">Belongs to the universal stress protein A family.</text>
</comment>
<sequence length="330" mass="36001">MMQPHILLPLDSSVEAETLLPVAALASATKSCLHLLYVIDPPYSTVSGLGFIAVMPISQYLASINRAYKHLQTIARRLQDKLPALAIQITVLEGDQIGSVLDTIKRVSSTSMLALAPRKRTTSFAFFERNVVAALAQCTSLPLLYVPSTPRTIHTPALSSVRSILVPFFKGDGLHAVETAAEIASMTGAVIALVTVVDDTRKASSARRQSRQLQLQSEIDCARTYLEALAYPLRTRGLSVQVEVTCGQPAEEIVRLCHLHDFDITVAAAARRGSLSSFFSHHARMLQQVIQTSKAPVMLVKRSSTRPITFSPARPSLSLIEKARGYDTIR</sequence>
<dbReference type="InterPro" id="IPR014729">
    <property type="entry name" value="Rossmann-like_a/b/a_fold"/>
</dbReference>
<evidence type="ECO:0000256" key="1">
    <source>
        <dbReference type="ARBA" id="ARBA00008791"/>
    </source>
</evidence>
<evidence type="ECO:0000259" key="2">
    <source>
        <dbReference type="Pfam" id="PF00582"/>
    </source>
</evidence>
<dbReference type="CDD" id="cd00293">
    <property type="entry name" value="USP-like"/>
    <property type="match status" value="2"/>
</dbReference>
<feature type="domain" description="UspA" evidence="2">
    <location>
        <begin position="162"/>
        <end position="301"/>
    </location>
</feature>
<dbReference type="Pfam" id="PF00582">
    <property type="entry name" value="Usp"/>
    <property type="match status" value="1"/>
</dbReference>
<dbReference type="Gene3D" id="3.40.50.620">
    <property type="entry name" value="HUPs"/>
    <property type="match status" value="2"/>
</dbReference>
<dbReference type="PANTHER" id="PTHR46268">
    <property type="entry name" value="STRESS RESPONSE PROTEIN NHAX"/>
    <property type="match status" value="1"/>
</dbReference>
<comment type="caution">
    <text evidence="3">The sequence shown here is derived from an EMBL/GenBank/DDBJ whole genome shotgun (WGS) entry which is preliminary data.</text>
</comment>